<keyword evidence="6" id="KW-0762">Sugar transport</keyword>
<dbReference type="InterPro" id="IPR006059">
    <property type="entry name" value="SBP"/>
</dbReference>
<keyword evidence="7" id="KW-1185">Reference proteome</keyword>
<protein>
    <submittedName>
        <fullName evidence="6">Multiple sugar transport system substrate-binding protein</fullName>
    </submittedName>
</protein>
<accession>A0A7W5TVK5</accession>
<dbReference type="Proteomes" id="UP000547528">
    <property type="component" value="Unassembled WGS sequence"/>
</dbReference>
<dbReference type="PANTHER" id="PTHR43649:SF31">
    <property type="entry name" value="SN-GLYCEROL-3-PHOSPHATE-BINDING PERIPLASMIC PROTEIN UGPB"/>
    <property type="match status" value="1"/>
</dbReference>
<comment type="caution">
    <text evidence="6">The sequence shown here is derived from an EMBL/GenBank/DDBJ whole genome shotgun (WGS) entry which is preliminary data.</text>
</comment>
<keyword evidence="4 5" id="KW-0732">Signal</keyword>
<dbReference type="EMBL" id="JACIBT010000007">
    <property type="protein sequence ID" value="MBB3668084.1"/>
    <property type="molecule type" value="Genomic_DNA"/>
</dbReference>
<keyword evidence="3" id="KW-0813">Transport</keyword>
<evidence type="ECO:0000313" key="6">
    <source>
        <dbReference type="EMBL" id="MBB3668084.1"/>
    </source>
</evidence>
<dbReference type="RefSeq" id="WP_246328124.1">
    <property type="nucleotide sequence ID" value="NZ_BAABKR010000001.1"/>
</dbReference>
<sequence>MNTPPPAHHNRRSMGIQITSAAAVVTLLATSCGSAAADSTEGDAFAGDYEGESLELLMNVSHEGAGEWLSERFEAETGVEVTITTVPYDEIASQLSLDQQSGANVYDVAAPWYVSLGDLAADGSIQPITELVESSENIDVDDFIPSIWEPYSHVDDEIYGLPFDGDIHALFYNTEILERNGFDEPPTTWDEYAEQVQTITENESADGVYGAAVFGQQSPVILGASFANRLAGFGGDFLNEDGQPVINSEEAVASLEALEEVWDDALPTPAETDFGAGNSAWFAGNVAFIENWTDLGVRSQAPASGSEVTDSWGVTYLPRENSDDEPRASLVAGYSWTVTGNTDQTHLAREFIEWAASSEVNAELLTALPPTGIDPNRISSLEDETYGTSFPKLQEVNSTTLNGALAWPTGQNATEAAQILTDELAAYLSGQRSSAQDALDTVQAEWEQLLGG</sequence>
<dbReference type="CDD" id="cd13585">
    <property type="entry name" value="PBP2_TMBP_like"/>
    <property type="match status" value="1"/>
</dbReference>
<evidence type="ECO:0000256" key="1">
    <source>
        <dbReference type="ARBA" id="ARBA00004196"/>
    </source>
</evidence>
<evidence type="ECO:0000256" key="3">
    <source>
        <dbReference type="ARBA" id="ARBA00022448"/>
    </source>
</evidence>
<name>A0A7W5TVK5_9MICC</name>
<evidence type="ECO:0000313" key="7">
    <source>
        <dbReference type="Proteomes" id="UP000547528"/>
    </source>
</evidence>
<feature type="chain" id="PRO_5038357864" evidence="5">
    <location>
        <begin position="37"/>
        <end position="452"/>
    </location>
</feature>
<dbReference type="Pfam" id="PF01547">
    <property type="entry name" value="SBP_bac_1"/>
    <property type="match status" value="1"/>
</dbReference>
<comment type="subcellular location">
    <subcellularLocation>
        <location evidence="1">Cell envelope</location>
    </subcellularLocation>
</comment>
<gene>
    <name evidence="6" type="ORF">FHX47_001713</name>
</gene>
<dbReference type="GO" id="GO:0030313">
    <property type="term" value="C:cell envelope"/>
    <property type="evidence" value="ECO:0007669"/>
    <property type="project" value="UniProtKB-SubCell"/>
</dbReference>
<dbReference type="AlphaFoldDB" id="A0A7W5TVK5"/>
<comment type="similarity">
    <text evidence="2">Belongs to the bacterial solute-binding protein 1 family.</text>
</comment>
<evidence type="ECO:0000256" key="2">
    <source>
        <dbReference type="ARBA" id="ARBA00008520"/>
    </source>
</evidence>
<reference evidence="6 7" key="1">
    <citation type="submission" date="2020-08" db="EMBL/GenBank/DDBJ databases">
        <title>Sequencing the genomes of 1000 actinobacteria strains.</title>
        <authorList>
            <person name="Klenk H.-P."/>
        </authorList>
    </citation>
    <scope>NUCLEOTIDE SEQUENCE [LARGE SCALE GENOMIC DNA]</scope>
    <source>
        <strain evidence="6 7">DSM 28238</strain>
    </source>
</reference>
<proteinExistence type="inferred from homology"/>
<organism evidence="6 7">
    <name type="scientific">Garicola koreensis</name>
    <dbReference type="NCBI Taxonomy" id="1262554"/>
    <lineage>
        <taxon>Bacteria</taxon>
        <taxon>Bacillati</taxon>
        <taxon>Actinomycetota</taxon>
        <taxon>Actinomycetes</taxon>
        <taxon>Micrococcales</taxon>
        <taxon>Micrococcaceae</taxon>
        <taxon>Garicola</taxon>
    </lineage>
</organism>
<dbReference type="SUPFAM" id="SSF53850">
    <property type="entry name" value="Periplasmic binding protein-like II"/>
    <property type="match status" value="1"/>
</dbReference>
<dbReference type="Gene3D" id="3.40.190.10">
    <property type="entry name" value="Periplasmic binding protein-like II"/>
    <property type="match status" value="2"/>
</dbReference>
<dbReference type="InterPro" id="IPR050490">
    <property type="entry name" value="Bact_solute-bd_prot1"/>
</dbReference>
<feature type="signal peptide" evidence="5">
    <location>
        <begin position="1"/>
        <end position="36"/>
    </location>
</feature>
<evidence type="ECO:0000256" key="5">
    <source>
        <dbReference type="SAM" id="SignalP"/>
    </source>
</evidence>
<dbReference type="PANTHER" id="PTHR43649">
    <property type="entry name" value="ARABINOSE-BINDING PROTEIN-RELATED"/>
    <property type="match status" value="1"/>
</dbReference>
<evidence type="ECO:0000256" key="4">
    <source>
        <dbReference type="ARBA" id="ARBA00022729"/>
    </source>
</evidence>